<name>A0ABU4J529_9BACI</name>
<organism evidence="1 2">
    <name type="scientific">Priestia flexa</name>
    <dbReference type="NCBI Taxonomy" id="86664"/>
    <lineage>
        <taxon>Bacteria</taxon>
        <taxon>Bacillati</taxon>
        <taxon>Bacillota</taxon>
        <taxon>Bacilli</taxon>
        <taxon>Bacillales</taxon>
        <taxon>Bacillaceae</taxon>
        <taxon>Priestia</taxon>
    </lineage>
</organism>
<comment type="caution">
    <text evidence="1">The sequence shown here is derived from an EMBL/GenBank/DDBJ whole genome shotgun (WGS) entry which is preliminary data.</text>
</comment>
<dbReference type="EMBL" id="JAWUZT010000018">
    <property type="protein sequence ID" value="MDW8516095.1"/>
    <property type="molecule type" value="Genomic_DNA"/>
</dbReference>
<reference evidence="2" key="1">
    <citation type="submission" date="2023-07" db="EMBL/GenBank/DDBJ databases">
        <title>Draft genomic sequences of Priestia flexa CCM isolated from the soil of an abandoned mine contaminated by free cyanide in the high Andean zone of Tacna, Peru.</title>
        <authorList>
            <person name="Caceda Quiroz C.J."/>
            <person name="Maraza Chooque G.J."/>
            <person name="Fora Quispe G.L."/>
            <person name="Carpio Mamani M."/>
        </authorList>
    </citation>
    <scope>NUCLEOTIDE SEQUENCE [LARGE SCALE GENOMIC DNA]</scope>
    <source>
        <strain evidence="2">CCM</strain>
    </source>
</reference>
<evidence type="ECO:0000313" key="2">
    <source>
        <dbReference type="Proteomes" id="UP001284771"/>
    </source>
</evidence>
<proteinExistence type="predicted"/>
<evidence type="ECO:0000313" key="1">
    <source>
        <dbReference type="EMBL" id="MDW8516095.1"/>
    </source>
</evidence>
<gene>
    <name evidence="1" type="ORF">RIB56_08110</name>
</gene>
<dbReference type="RefSeq" id="WP_318757572.1">
    <property type="nucleotide sequence ID" value="NZ_JAWUZT010000018.1"/>
</dbReference>
<sequence>MIKYAIRLHKSKRDAVLIFHAAPDSEGHFQWYITEHKNVVGQPIEDELYGSYIINTQRIKEEGYEGLYLYCKFTYLEANKENTTEFIKLSSDITKIIESGTVFDEISRFDENGQIT</sequence>
<protein>
    <submittedName>
        <fullName evidence="1">Uncharacterized protein</fullName>
    </submittedName>
</protein>
<keyword evidence="2" id="KW-1185">Reference proteome</keyword>
<dbReference type="Proteomes" id="UP001284771">
    <property type="component" value="Unassembled WGS sequence"/>
</dbReference>
<accession>A0ABU4J529</accession>